<keyword evidence="3" id="KW-1003">Cell membrane</keyword>
<accession>A0A2L1C842</accession>
<dbReference type="Proteomes" id="UP000567099">
    <property type="component" value="Unassembled WGS sequence"/>
</dbReference>
<evidence type="ECO:0000313" key="12">
    <source>
        <dbReference type="Proteomes" id="UP000590564"/>
    </source>
</evidence>
<proteinExistence type="predicted"/>
<dbReference type="EMBL" id="JACDUO010000001">
    <property type="protein sequence ID" value="MBA2863873.1"/>
    <property type="molecule type" value="Genomic_DNA"/>
</dbReference>
<evidence type="ECO:0000259" key="5">
    <source>
        <dbReference type="Pfam" id="PF04069"/>
    </source>
</evidence>
<dbReference type="SUPFAM" id="SSF53850">
    <property type="entry name" value="Periplasmic binding protein-like II"/>
    <property type="match status" value="1"/>
</dbReference>
<dbReference type="CDD" id="cd13639">
    <property type="entry name" value="PBP2_OpuAC_like"/>
    <property type="match status" value="1"/>
</dbReference>
<evidence type="ECO:0000256" key="1">
    <source>
        <dbReference type="ARBA" id="ARBA00004236"/>
    </source>
</evidence>
<dbReference type="EMBL" id="JACCQJ010000001">
    <property type="protein sequence ID" value="MBG0768439.1"/>
    <property type="molecule type" value="Genomic_DNA"/>
</dbReference>
<dbReference type="GO" id="GO:0043190">
    <property type="term" value="C:ATP-binding cassette (ABC) transporter complex"/>
    <property type="evidence" value="ECO:0007669"/>
    <property type="project" value="InterPro"/>
</dbReference>
<name>A0A2L1C842_METMI</name>
<evidence type="ECO:0000313" key="10">
    <source>
        <dbReference type="Proteomes" id="UP000239462"/>
    </source>
</evidence>
<dbReference type="PANTHER" id="PTHR47737:SF1">
    <property type="entry name" value="GLYCINE BETAINE_PROLINE BETAINE TRANSPORT SYSTEM PERMEASE PROTEIN PROW"/>
    <property type="match status" value="1"/>
</dbReference>
<dbReference type="Proteomes" id="UP000590564">
    <property type="component" value="Unassembled WGS sequence"/>
</dbReference>
<dbReference type="PANTHER" id="PTHR47737">
    <property type="entry name" value="GLYCINE BETAINE/PROLINE BETAINE TRANSPORT SYSTEM PERMEASE PROTEIN PROW"/>
    <property type="match status" value="1"/>
</dbReference>
<dbReference type="Proteomes" id="UP000239462">
    <property type="component" value="Chromosome"/>
</dbReference>
<evidence type="ECO:0000313" key="8">
    <source>
        <dbReference type="EMBL" id="MBB6496121.1"/>
    </source>
</evidence>
<evidence type="ECO:0000256" key="4">
    <source>
        <dbReference type="ARBA" id="ARBA00023136"/>
    </source>
</evidence>
<dbReference type="Gene3D" id="3.40.190.100">
    <property type="entry name" value="Glycine betaine-binding periplasmic protein, domain 2"/>
    <property type="match status" value="1"/>
</dbReference>
<dbReference type="Pfam" id="PF04069">
    <property type="entry name" value="OpuAC"/>
    <property type="match status" value="1"/>
</dbReference>
<feature type="domain" description="ABC-type glycine betaine transport system substrate-binding" evidence="5">
    <location>
        <begin position="35"/>
        <end position="282"/>
    </location>
</feature>
<dbReference type="KEGG" id="mmad:MMJJ_01290"/>
<dbReference type="Proteomes" id="UP000714405">
    <property type="component" value="Unassembled WGS sequence"/>
</dbReference>
<reference evidence="9" key="4">
    <citation type="submission" date="2020-07" db="EMBL/GenBank/DDBJ databases">
        <title>Severe corrosion of carbon steel in oil field produced water can be linked to methanogenic archaea containing a special type of NiFe hydrogenase.</title>
        <authorList>
            <person name="Lahme S."/>
            <person name="Mand J."/>
            <person name="Longwell J."/>
            <person name="Smith R."/>
            <person name="Enning D."/>
        </authorList>
    </citation>
    <scope>NUCLEOTIDE SEQUENCE</scope>
    <source>
        <strain evidence="9">MIC098Bin5</strain>
    </source>
</reference>
<dbReference type="GeneID" id="10982421"/>
<reference evidence="7 11" key="3">
    <citation type="submission" date="2020-07" db="EMBL/GenBank/DDBJ databases">
        <title>Genomic Encyclopedia of Type Strains, Phase IV (KMG-V): Genome sequencing to study the core and pangenomes of soil and plant-associated prokaryotes.</title>
        <authorList>
            <person name="Whitman W."/>
        </authorList>
    </citation>
    <scope>NUCLEOTIDE SEQUENCE [LARGE SCALE GENOMIC DNA]</scope>
    <source>
        <strain evidence="7 11">C13</strain>
        <strain evidence="8 12">D1</strain>
    </source>
</reference>
<dbReference type="AlphaFoldDB" id="A0A2L1C842"/>
<dbReference type="EMBL" id="CP026606">
    <property type="protein sequence ID" value="AVB75548.1"/>
    <property type="molecule type" value="Genomic_DNA"/>
</dbReference>
<protein>
    <submittedName>
        <fullName evidence="9">Glycine betaine ABC transporter substrate-binding protein</fullName>
    </submittedName>
    <submittedName>
        <fullName evidence="6">Glycine betaine/carnitine transport binding protein GbuC</fullName>
    </submittedName>
    <submittedName>
        <fullName evidence="7">Glycine betaine/proline transport system substrate-binding protein</fullName>
    </submittedName>
</protein>
<evidence type="ECO:0000256" key="2">
    <source>
        <dbReference type="ARBA" id="ARBA00022448"/>
    </source>
</evidence>
<evidence type="ECO:0000313" key="6">
    <source>
        <dbReference type="EMBL" id="AVB75548.1"/>
    </source>
</evidence>
<gene>
    <name evidence="6" type="primary">gbuC</name>
    <name evidence="9" type="ORF">H0S71_00845</name>
    <name evidence="7" type="ORF">HNP94_000873</name>
    <name evidence="8" type="ORF">HNP96_000142</name>
    <name evidence="6" type="ORF">MMJJ_01290</name>
</gene>
<reference evidence="10" key="1">
    <citation type="journal article" date="2018" name="Genome Announc.">
        <title>Complete Genome Sequence of the Methanococcus maripaludis Type Strain JJ (DSM 2067), a Model for Selenoprotein Synthesis in Archaea.</title>
        <authorList>
            <person name="Poehlein A."/>
            <person name="Heym D."/>
            <person name="Quitzke V."/>
            <person name="Fersch J."/>
            <person name="Daniel R."/>
            <person name="Rother M."/>
        </authorList>
    </citation>
    <scope>NUCLEOTIDE SEQUENCE [LARGE SCALE GENOMIC DNA]</scope>
    <source>
        <strain evidence="10">DSM 2067</strain>
    </source>
</reference>
<dbReference type="GO" id="GO:0015871">
    <property type="term" value="P:choline transport"/>
    <property type="evidence" value="ECO:0007669"/>
    <property type="project" value="TreeGrafter"/>
</dbReference>
<keyword evidence="2" id="KW-0813">Transport</keyword>
<sequence length="295" mass="32854">MKYGTLFAIALLGLAVMFSGCVQSPQSTDDTEKGTIKFGLPPWPGVTVKSNVVKVILEEQGYNVELNQLDAGITYAKLADGDLDVSLAGWLPTTHEEYWTQYGNQLEMVHVNVGKTALGLAVPTYTYEAGIQSITDLNGNEELFDGKIIGIEPGAGIMSNTEKAIDSYSLSGYELQSSSTPAMMAELARAINEDENIVVTVWEPHSVFFKFDIKMLDDPEKVYGNGDKVYTIARTDFKDDYPEVYEFFQKFEVDPSVQSEWIYKYSDEGMDPEEVAEEWVANNPELVANWTSHMN</sequence>
<dbReference type="RefSeq" id="WP_013999320.1">
    <property type="nucleotide sequence ID" value="NZ_CP020120.1"/>
</dbReference>
<keyword evidence="4" id="KW-0472">Membrane</keyword>
<organism evidence="6 10">
    <name type="scientific">Methanococcus maripaludis</name>
    <name type="common">Methanococcus deltae</name>
    <dbReference type="NCBI Taxonomy" id="39152"/>
    <lineage>
        <taxon>Archaea</taxon>
        <taxon>Methanobacteriati</taxon>
        <taxon>Methanobacteriota</taxon>
        <taxon>Methanomada group</taxon>
        <taxon>Methanococci</taxon>
        <taxon>Methanococcales</taxon>
        <taxon>Methanococcaceae</taxon>
        <taxon>Methanococcus</taxon>
    </lineage>
</organism>
<dbReference type="PROSITE" id="PS51257">
    <property type="entry name" value="PROKAR_LIPOPROTEIN"/>
    <property type="match status" value="1"/>
</dbReference>
<dbReference type="EMBL" id="JACHED010000001">
    <property type="protein sequence ID" value="MBB6496121.1"/>
    <property type="molecule type" value="Genomic_DNA"/>
</dbReference>
<dbReference type="GO" id="GO:0015226">
    <property type="term" value="F:carnitine transmembrane transporter activity"/>
    <property type="evidence" value="ECO:0007669"/>
    <property type="project" value="TreeGrafter"/>
</dbReference>
<evidence type="ECO:0000256" key="3">
    <source>
        <dbReference type="ARBA" id="ARBA00022475"/>
    </source>
</evidence>
<dbReference type="InterPro" id="IPR007210">
    <property type="entry name" value="ABC_Gly_betaine_transp_sub-bd"/>
</dbReference>
<dbReference type="Gene3D" id="3.40.190.10">
    <property type="entry name" value="Periplasmic binding protein-like II"/>
    <property type="match status" value="1"/>
</dbReference>
<dbReference type="GO" id="GO:0005275">
    <property type="term" value="F:amine transmembrane transporter activity"/>
    <property type="evidence" value="ECO:0007669"/>
    <property type="project" value="TreeGrafter"/>
</dbReference>
<evidence type="ECO:0000313" key="7">
    <source>
        <dbReference type="EMBL" id="MBA2863873.1"/>
    </source>
</evidence>
<comment type="subcellular location">
    <subcellularLocation>
        <location evidence="1">Cell membrane</location>
    </subcellularLocation>
</comment>
<reference evidence="6" key="2">
    <citation type="submission" date="2018-02" db="EMBL/GenBank/DDBJ databases">
        <title>Complete genome sequence of the Methanococcus maripaludis type strain JJ (DSM 2067), a model for selenoprotein synthesis in Archaea.</title>
        <authorList>
            <person name="Poehlein A."/>
            <person name="Heym D."/>
            <person name="Quitzke V."/>
            <person name="Fersch J."/>
            <person name="Daniel R."/>
            <person name="Rother M."/>
        </authorList>
    </citation>
    <scope>NUCLEOTIDE SEQUENCE [LARGE SCALE GENOMIC DNA]</scope>
    <source>
        <strain evidence="6">DSM 2067</strain>
    </source>
</reference>
<dbReference type="GO" id="GO:0031460">
    <property type="term" value="P:glycine betaine transport"/>
    <property type="evidence" value="ECO:0007669"/>
    <property type="project" value="TreeGrafter"/>
</dbReference>
<evidence type="ECO:0000313" key="11">
    <source>
        <dbReference type="Proteomes" id="UP000567099"/>
    </source>
</evidence>
<evidence type="ECO:0000313" key="9">
    <source>
        <dbReference type="EMBL" id="MBG0768439.1"/>
    </source>
</evidence>